<dbReference type="GO" id="GO:0006629">
    <property type="term" value="P:lipid metabolic process"/>
    <property type="evidence" value="ECO:0007669"/>
    <property type="project" value="TreeGrafter"/>
</dbReference>
<dbReference type="PANTHER" id="PTHR10612">
    <property type="entry name" value="APOLIPOPROTEIN D"/>
    <property type="match status" value="1"/>
</dbReference>
<dbReference type="GO" id="GO:0031409">
    <property type="term" value="F:pigment binding"/>
    <property type="evidence" value="ECO:0007669"/>
    <property type="project" value="InterPro"/>
</dbReference>
<sequence length="281" mass="31668">MSYVGVISGSNVESLPKLFFKKTMELFNIVLVLLVSSCSPKYFVNSHSYHFGQCPSLEPMTDFSMEMFLGKWYAIQKTSTSSRCLEYNFEKTEEPYTYKIEQISENSIIGVAKSNNYHYVGSLKADNTMPSKMIADFPLSIAGKSSFVVFSTDYKQYGAIYSCQKIPFGNRHSVTILSRSRTLDKPYLDKVRNRIASSNINPFDLTIIDQNNCSKLNETMYVEINQKTFSSKNIGHTVRKIGSKIGDGVEYVIEGGKKLLKKTSLGSETRGVPDAEAEWMP</sequence>
<evidence type="ECO:0000256" key="1">
    <source>
        <dbReference type="ARBA" id="ARBA00023157"/>
    </source>
</evidence>
<dbReference type="OrthoDB" id="6728016at2759"/>
<gene>
    <name evidence="3" type="ORF">CINCED_3A020595</name>
</gene>
<dbReference type="GO" id="GO:0000302">
    <property type="term" value="P:response to reactive oxygen species"/>
    <property type="evidence" value="ECO:0007669"/>
    <property type="project" value="TreeGrafter"/>
</dbReference>
<keyword evidence="1" id="KW-1015">Disulfide bond</keyword>
<name>A0A5E4MWB9_9HEMI</name>
<accession>A0A5E4MWB9</accession>
<dbReference type="EMBL" id="CABPRJ010001428">
    <property type="protein sequence ID" value="VVC35839.1"/>
    <property type="molecule type" value="Genomic_DNA"/>
</dbReference>
<dbReference type="SUPFAM" id="SSF50814">
    <property type="entry name" value="Lipocalins"/>
    <property type="match status" value="1"/>
</dbReference>
<keyword evidence="4" id="KW-1185">Reference proteome</keyword>
<dbReference type="Pfam" id="PF00061">
    <property type="entry name" value="Lipocalin"/>
    <property type="match status" value="1"/>
</dbReference>
<evidence type="ECO:0000313" key="3">
    <source>
        <dbReference type="EMBL" id="VVC35839.1"/>
    </source>
</evidence>
<reference evidence="3 4" key="1">
    <citation type="submission" date="2019-08" db="EMBL/GenBank/DDBJ databases">
        <authorList>
            <person name="Alioto T."/>
            <person name="Alioto T."/>
            <person name="Gomez Garrido J."/>
        </authorList>
    </citation>
    <scope>NUCLEOTIDE SEQUENCE [LARGE SCALE GENOMIC DNA]</scope>
</reference>
<protein>
    <submittedName>
        <fullName evidence="3">Lipocalin/cytosolic fatty-acid binding domain,Invertebrate colouration protein,Calycin</fullName>
    </submittedName>
</protein>
<dbReference type="PANTHER" id="PTHR10612:SF49">
    <property type="entry name" value="APOLIPOPROTEIN D-LIKE PROTEIN"/>
    <property type="match status" value="1"/>
</dbReference>
<evidence type="ECO:0000259" key="2">
    <source>
        <dbReference type="Pfam" id="PF00061"/>
    </source>
</evidence>
<dbReference type="AlphaFoldDB" id="A0A5E4MWB9"/>
<proteinExistence type="predicted"/>
<dbReference type="InterPro" id="IPR012674">
    <property type="entry name" value="Calycin"/>
</dbReference>
<feature type="domain" description="Lipocalin/cytosolic fatty-acid binding" evidence="2">
    <location>
        <begin position="70"/>
        <end position="208"/>
    </location>
</feature>
<dbReference type="Gene3D" id="2.40.128.20">
    <property type="match status" value="1"/>
</dbReference>
<dbReference type="InterPro" id="IPR000566">
    <property type="entry name" value="Lipocln_cytosolic_FA-bd_dom"/>
</dbReference>
<organism evidence="3 4">
    <name type="scientific">Cinara cedri</name>
    <dbReference type="NCBI Taxonomy" id="506608"/>
    <lineage>
        <taxon>Eukaryota</taxon>
        <taxon>Metazoa</taxon>
        <taxon>Ecdysozoa</taxon>
        <taxon>Arthropoda</taxon>
        <taxon>Hexapoda</taxon>
        <taxon>Insecta</taxon>
        <taxon>Pterygota</taxon>
        <taxon>Neoptera</taxon>
        <taxon>Paraneoptera</taxon>
        <taxon>Hemiptera</taxon>
        <taxon>Sternorrhyncha</taxon>
        <taxon>Aphidomorpha</taxon>
        <taxon>Aphidoidea</taxon>
        <taxon>Aphididae</taxon>
        <taxon>Lachninae</taxon>
        <taxon>Cinara</taxon>
    </lineage>
</organism>
<evidence type="ECO:0000313" key="4">
    <source>
        <dbReference type="Proteomes" id="UP000325440"/>
    </source>
</evidence>
<dbReference type="InterPro" id="IPR003057">
    <property type="entry name" value="Invtbrt_color"/>
</dbReference>
<dbReference type="PRINTS" id="PR01273">
    <property type="entry name" value="INVTBRTCOLOR"/>
</dbReference>
<dbReference type="GO" id="GO:0005737">
    <property type="term" value="C:cytoplasm"/>
    <property type="evidence" value="ECO:0007669"/>
    <property type="project" value="TreeGrafter"/>
</dbReference>
<dbReference type="Proteomes" id="UP000325440">
    <property type="component" value="Unassembled WGS sequence"/>
</dbReference>